<reference evidence="1" key="1">
    <citation type="journal article" date="2023" name="Mol. Phylogenet. Evol.">
        <title>Genome-scale phylogeny and comparative genomics of the fungal order Sordariales.</title>
        <authorList>
            <person name="Hensen N."/>
            <person name="Bonometti L."/>
            <person name="Westerberg I."/>
            <person name="Brannstrom I.O."/>
            <person name="Guillou S."/>
            <person name="Cros-Aarteil S."/>
            <person name="Calhoun S."/>
            <person name="Haridas S."/>
            <person name="Kuo A."/>
            <person name="Mondo S."/>
            <person name="Pangilinan J."/>
            <person name="Riley R."/>
            <person name="LaButti K."/>
            <person name="Andreopoulos B."/>
            <person name="Lipzen A."/>
            <person name="Chen C."/>
            <person name="Yan M."/>
            <person name="Daum C."/>
            <person name="Ng V."/>
            <person name="Clum A."/>
            <person name="Steindorff A."/>
            <person name="Ohm R.A."/>
            <person name="Martin F."/>
            <person name="Silar P."/>
            <person name="Natvig D.O."/>
            <person name="Lalanne C."/>
            <person name="Gautier V."/>
            <person name="Ament-Velasquez S.L."/>
            <person name="Kruys A."/>
            <person name="Hutchinson M.I."/>
            <person name="Powell A.J."/>
            <person name="Barry K."/>
            <person name="Miller A.N."/>
            <person name="Grigoriev I.V."/>
            <person name="Debuchy R."/>
            <person name="Gladieux P."/>
            <person name="Hiltunen Thoren M."/>
            <person name="Johannesson H."/>
        </authorList>
    </citation>
    <scope>NUCLEOTIDE SEQUENCE</scope>
    <source>
        <strain evidence="1">CBS 103.79</strain>
    </source>
</reference>
<evidence type="ECO:0000313" key="2">
    <source>
        <dbReference type="Proteomes" id="UP001303889"/>
    </source>
</evidence>
<dbReference type="EMBL" id="MU856345">
    <property type="protein sequence ID" value="KAK3896910.1"/>
    <property type="molecule type" value="Genomic_DNA"/>
</dbReference>
<dbReference type="Proteomes" id="UP001303889">
    <property type="component" value="Unassembled WGS sequence"/>
</dbReference>
<comment type="caution">
    <text evidence="1">The sequence shown here is derived from an EMBL/GenBank/DDBJ whole genome shotgun (WGS) entry which is preliminary data.</text>
</comment>
<organism evidence="1 2">
    <name type="scientific">Staphylotrichum tortipilum</name>
    <dbReference type="NCBI Taxonomy" id="2831512"/>
    <lineage>
        <taxon>Eukaryota</taxon>
        <taxon>Fungi</taxon>
        <taxon>Dikarya</taxon>
        <taxon>Ascomycota</taxon>
        <taxon>Pezizomycotina</taxon>
        <taxon>Sordariomycetes</taxon>
        <taxon>Sordariomycetidae</taxon>
        <taxon>Sordariales</taxon>
        <taxon>Chaetomiaceae</taxon>
        <taxon>Staphylotrichum</taxon>
    </lineage>
</organism>
<reference evidence="1" key="2">
    <citation type="submission" date="2023-05" db="EMBL/GenBank/DDBJ databases">
        <authorList>
            <consortium name="Lawrence Berkeley National Laboratory"/>
            <person name="Steindorff A."/>
            <person name="Hensen N."/>
            <person name="Bonometti L."/>
            <person name="Westerberg I."/>
            <person name="Brannstrom I.O."/>
            <person name="Guillou S."/>
            <person name="Cros-Aarteil S."/>
            <person name="Calhoun S."/>
            <person name="Haridas S."/>
            <person name="Kuo A."/>
            <person name="Mondo S."/>
            <person name="Pangilinan J."/>
            <person name="Riley R."/>
            <person name="Labutti K."/>
            <person name="Andreopoulos B."/>
            <person name="Lipzen A."/>
            <person name="Chen C."/>
            <person name="Yanf M."/>
            <person name="Daum C."/>
            <person name="Ng V."/>
            <person name="Clum A."/>
            <person name="Ohm R."/>
            <person name="Martin F."/>
            <person name="Silar P."/>
            <person name="Natvig D."/>
            <person name="Lalanne C."/>
            <person name="Gautier V."/>
            <person name="Ament-Velasquez S.L."/>
            <person name="Kruys A."/>
            <person name="Hutchinson M.I."/>
            <person name="Powell A.J."/>
            <person name="Barry K."/>
            <person name="Miller A.N."/>
            <person name="Grigoriev I.V."/>
            <person name="Debuchy R."/>
            <person name="Gladieux P."/>
            <person name="Thoren M.H."/>
            <person name="Johannesson H."/>
        </authorList>
    </citation>
    <scope>NUCLEOTIDE SEQUENCE</scope>
    <source>
        <strain evidence="1">CBS 103.79</strain>
    </source>
</reference>
<dbReference type="AlphaFoldDB" id="A0AAN6M9X6"/>
<keyword evidence="2" id="KW-1185">Reference proteome</keyword>
<proteinExistence type="predicted"/>
<protein>
    <submittedName>
        <fullName evidence="1">Uncharacterized protein</fullName>
    </submittedName>
</protein>
<sequence>MPGCQHTRTFPPVDPNAVYFHSDREYVTYRIYQLLPDQRKALLGFLLDNDPPKAPSPCWATGTIPSASTPRSPYGQPASYRELWERKDLARDASDGRLGDVWVRDEYPTTEDWQRSRR</sequence>
<name>A0AAN6M9X6_9PEZI</name>
<accession>A0AAN6M9X6</accession>
<evidence type="ECO:0000313" key="1">
    <source>
        <dbReference type="EMBL" id="KAK3896910.1"/>
    </source>
</evidence>
<gene>
    <name evidence="1" type="ORF">C8A05DRAFT_39543</name>
</gene>